<dbReference type="GO" id="GO:0005975">
    <property type="term" value="P:carbohydrate metabolic process"/>
    <property type="evidence" value="ECO:0007669"/>
    <property type="project" value="TreeGrafter"/>
</dbReference>
<organism evidence="4 5">
    <name type="scientific">Ramalina farinacea</name>
    <dbReference type="NCBI Taxonomy" id="258253"/>
    <lineage>
        <taxon>Eukaryota</taxon>
        <taxon>Fungi</taxon>
        <taxon>Dikarya</taxon>
        <taxon>Ascomycota</taxon>
        <taxon>Pezizomycotina</taxon>
        <taxon>Lecanoromycetes</taxon>
        <taxon>OSLEUM clade</taxon>
        <taxon>Lecanoromycetidae</taxon>
        <taxon>Lecanorales</taxon>
        <taxon>Lecanorineae</taxon>
        <taxon>Ramalinaceae</taxon>
        <taxon>Ramalina</taxon>
    </lineage>
</organism>
<dbReference type="GO" id="GO:0046912">
    <property type="term" value="F:acyltransferase activity, acyl groups converted into alkyl on transfer"/>
    <property type="evidence" value="ECO:0007669"/>
    <property type="project" value="InterPro"/>
</dbReference>
<dbReference type="Gene3D" id="1.10.230.10">
    <property type="entry name" value="Cytochrome P450-Terp, domain 2"/>
    <property type="match status" value="1"/>
</dbReference>
<dbReference type="InterPro" id="IPR002020">
    <property type="entry name" value="Citrate_synthase"/>
</dbReference>
<dbReference type="Gene3D" id="1.10.580.10">
    <property type="entry name" value="Citrate Synthase, domain 1"/>
    <property type="match status" value="1"/>
</dbReference>
<evidence type="ECO:0000256" key="1">
    <source>
        <dbReference type="ARBA" id="ARBA00010566"/>
    </source>
</evidence>
<dbReference type="EMBL" id="JAPUFD010000006">
    <property type="protein sequence ID" value="MDI1487607.1"/>
    <property type="molecule type" value="Genomic_DNA"/>
</dbReference>
<dbReference type="InterPro" id="IPR019810">
    <property type="entry name" value="Citrate_synthase_AS"/>
</dbReference>
<keyword evidence="2 3" id="KW-0808">Transferase</keyword>
<protein>
    <recommendedName>
        <fullName evidence="3">Citrate synthase</fullName>
    </recommendedName>
</protein>
<dbReference type="GO" id="GO:0006099">
    <property type="term" value="P:tricarboxylic acid cycle"/>
    <property type="evidence" value="ECO:0007669"/>
    <property type="project" value="TreeGrafter"/>
</dbReference>
<dbReference type="PRINTS" id="PR00143">
    <property type="entry name" value="CITRTSNTHASE"/>
</dbReference>
<comment type="similarity">
    <text evidence="1 3">Belongs to the citrate synthase family.</text>
</comment>
<dbReference type="PANTHER" id="PTHR11739:SF4">
    <property type="entry name" value="CITRATE SYNTHASE, PEROXISOMAL"/>
    <property type="match status" value="1"/>
</dbReference>
<dbReference type="InterPro" id="IPR016143">
    <property type="entry name" value="Citrate_synth-like_sm_a-sub"/>
</dbReference>
<sequence length="431" mass="47779">MLFQFSRGSQSFFSLRQSQSKESSSGQLTVIDSRTSRRYQIPIANNAVQAVDIGRIFIGDEFDYSERVNNALKVLDPGFSNTAVMTSSVTFVYVSAPRCKDWIALLILHSNSDGMKGEIYYRDHSIDDLFGHVSFEEVAHLLIWNHLPSPEERARFRASLNARLSPPASAMKAINILPRDAPPVSVIIAGLAAYAAANPSKVPTTANDPLMYRSNMQVIDNGILDSLATMAVVISLLYCHQRGHAFLPANPDKSFIENVLIMMGFVDKTTDLPHPRTVRTLDSLWILYLDHEMTNSTAALLHVASTLADPISCCIGMVASANGPLHGGAIDLAYKKFEELESPSNVPALIKDVKAKKLRLFGYGHRIYKTVDPRAKYLRAMLEEFSEESKSNPLLAIAMEIDREASTDEYFTSRNLKANADLYGCFVYTAL</sequence>
<dbReference type="Proteomes" id="UP001161017">
    <property type="component" value="Unassembled WGS sequence"/>
</dbReference>
<proteinExistence type="inferred from homology"/>
<dbReference type="Pfam" id="PF00285">
    <property type="entry name" value="Citrate_synt"/>
    <property type="match status" value="1"/>
</dbReference>
<evidence type="ECO:0000313" key="4">
    <source>
        <dbReference type="EMBL" id="MDI1487607.1"/>
    </source>
</evidence>
<dbReference type="PROSITE" id="PS00480">
    <property type="entry name" value="CITRATE_SYNTHASE"/>
    <property type="match status" value="1"/>
</dbReference>
<comment type="caution">
    <text evidence="4">The sequence shown here is derived from an EMBL/GenBank/DDBJ whole genome shotgun (WGS) entry which is preliminary data.</text>
</comment>
<dbReference type="InterPro" id="IPR016142">
    <property type="entry name" value="Citrate_synth-like_lrg_a-sub"/>
</dbReference>
<gene>
    <name evidence="4" type="ORF">OHK93_006877</name>
</gene>
<dbReference type="GO" id="GO:0005759">
    <property type="term" value="C:mitochondrial matrix"/>
    <property type="evidence" value="ECO:0007669"/>
    <property type="project" value="TreeGrafter"/>
</dbReference>
<evidence type="ECO:0000256" key="3">
    <source>
        <dbReference type="RuleBase" id="RU000441"/>
    </source>
</evidence>
<keyword evidence="5" id="KW-1185">Reference proteome</keyword>
<reference evidence="4" key="1">
    <citation type="journal article" date="2023" name="Genome Biol. Evol.">
        <title>First Whole Genome Sequence and Flow Cytometry Genome Size Data for the Lichen-Forming Fungus Ramalina farinacea (Ascomycota).</title>
        <authorList>
            <person name="Llewellyn T."/>
            <person name="Mian S."/>
            <person name="Hill R."/>
            <person name="Leitch I.J."/>
            <person name="Gaya E."/>
        </authorList>
    </citation>
    <scope>NUCLEOTIDE SEQUENCE</scope>
    <source>
        <strain evidence="4">LIQ254RAFAR</strain>
    </source>
</reference>
<dbReference type="InterPro" id="IPR036969">
    <property type="entry name" value="Citrate_synthase_sf"/>
</dbReference>
<evidence type="ECO:0000313" key="5">
    <source>
        <dbReference type="Proteomes" id="UP001161017"/>
    </source>
</evidence>
<dbReference type="SUPFAM" id="SSF48256">
    <property type="entry name" value="Citrate synthase"/>
    <property type="match status" value="1"/>
</dbReference>
<dbReference type="PANTHER" id="PTHR11739">
    <property type="entry name" value="CITRATE SYNTHASE"/>
    <property type="match status" value="1"/>
</dbReference>
<accession>A0AA43TX45</accession>
<evidence type="ECO:0000256" key="2">
    <source>
        <dbReference type="ARBA" id="ARBA00022679"/>
    </source>
</evidence>
<dbReference type="AlphaFoldDB" id="A0AA43TX45"/>
<name>A0AA43TX45_9LECA</name>